<dbReference type="PANTHER" id="PTHR30537:SF5">
    <property type="entry name" value="HTH-TYPE TRANSCRIPTIONAL ACTIVATOR TTDR-RELATED"/>
    <property type="match status" value="1"/>
</dbReference>
<dbReference type="Pfam" id="PF03466">
    <property type="entry name" value="LysR_substrate"/>
    <property type="match status" value="1"/>
</dbReference>
<dbReference type="SUPFAM" id="SSF53850">
    <property type="entry name" value="Periplasmic binding protein-like II"/>
    <property type="match status" value="1"/>
</dbReference>
<reference evidence="6 7" key="1">
    <citation type="submission" date="2015-11" db="EMBL/GenBank/DDBJ databases">
        <title>Genomic analysis of 38 Legionella species identifies large and diverse effector repertoires.</title>
        <authorList>
            <person name="Burstein D."/>
            <person name="Amaro F."/>
            <person name="Zusman T."/>
            <person name="Lifshitz Z."/>
            <person name="Cohen O."/>
            <person name="Gilbert J.A."/>
            <person name="Pupko T."/>
            <person name="Shuman H.A."/>
            <person name="Segal G."/>
        </authorList>
    </citation>
    <scope>NUCLEOTIDE SEQUENCE [LARGE SCALE GENOMIC DNA]</scope>
    <source>
        <strain evidence="6 7">ATCC 51914</strain>
    </source>
</reference>
<dbReference type="GO" id="GO:0006351">
    <property type="term" value="P:DNA-templated transcription"/>
    <property type="evidence" value="ECO:0007669"/>
    <property type="project" value="TreeGrafter"/>
</dbReference>
<evidence type="ECO:0000259" key="5">
    <source>
        <dbReference type="PROSITE" id="PS50931"/>
    </source>
</evidence>
<evidence type="ECO:0000313" key="7">
    <source>
        <dbReference type="Proteomes" id="UP000054729"/>
    </source>
</evidence>
<protein>
    <submittedName>
        <fullName evidence="6">Transcriptional regulator</fullName>
    </submittedName>
</protein>
<dbReference type="InterPro" id="IPR005119">
    <property type="entry name" value="LysR_subst-bd"/>
</dbReference>
<name>A0A0W1A5W6_9GAMM</name>
<dbReference type="STRING" id="66969.Lwal_2314"/>
<dbReference type="Proteomes" id="UP000054729">
    <property type="component" value="Unassembled WGS sequence"/>
</dbReference>
<evidence type="ECO:0000313" key="6">
    <source>
        <dbReference type="EMBL" id="KTD76592.1"/>
    </source>
</evidence>
<keyword evidence="4" id="KW-0804">Transcription</keyword>
<dbReference type="EMBL" id="LNZB01000051">
    <property type="protein sequence ID" value="KTD76592.1"/>
    <property type="molecule type" value="Genomic_DNA"/>
</dbReference>
<comment type="similarity">
    <text evidence="1">Belongs to the LysR transcriptional regulatory family.</text>
</comment>
<gene>
    <name evidence="6" type="ORF">Lwal_2314</name>
</gene>
<evidence type="ECO:0000256" key="4">
    <source>
        <dbReference type="ARBA" id="ARBA00023163"/>
    </source>
</evidence>
<dbReference type="PANTHER" id="PTHR30537">
    <property type="entry name" value="HTH-TYPE TRANSCRIPTIONAL REGULATOR"/>
    <property type="match status" value="1"/>
</dbReference>
<dbReference type="Gene3D" id="1.10.10.10">
    <property type="entry name" value="Winged helix-like DNA-binding domain superfamily/Winged helix DNA-binding domain"/>
    <property type="match status" value="1"/>
</dbReference>
<keyword evidence="3" id="KW-0238">DNA-binding</keyword>
<sequence>MIMNKFDKLSTFITVVEENGFAAAAKKKGVTTGTISKQIALLESELGVQLLNRTTRQLSLTEIGKTYYEYCKNPLQELELADRVIAESKKEATGTLNILASRYFAITHIIPKLSAFMRLNPRLQINLQLDERFPDLEKEDIDVLFGISIEGTDDLVRRRVAKTRYTLCASPQYLKKFGTPLLPADLQKHHLISHMMRKPNNIIHFINDESIKVEPALFLNDTFAMRECALLGNGIVNLHDFLVADALKEGKLVELLSDFQLPEMNVYLYYKQSRYKVLKIRKFIDYFVGI</sequence>
<dbReference type="Gene3D" id="3.40.190.290">
    <property type="match status" value="1"/>
</dbReference>
<evidence type="ECO:0000256" key="1">
    <source>
        <dbReference type="ARBA" id="ARBA00009437"/>
    </source>
</evidence>
<dbReference type="SUPFAM" id="SSF46785">
    <property type="entry name" value="Winged helix' DNA-binding domain"/>
    <property type="match status" value="1"/>
</dbReference>
<dbReference type="Pfam" id="PF00126">
    <property type="entry name" value="HTH_1"/>
    <property type="match status" value="1"/>
</dbReference>
<dbReference type="GO" id="GO:0043565">
    <property type="term" value="F:sequence-specific DNA binding"/>
    <property type="evidence" value="ECO:0007669"/>
    <property type="project" value="TreeGrafter"/>
</dbReference>
<feature type="domain" description="HTH lysR-type" evidence="5">
    <location>
        <begin position="4"/>
        <end position="61"/>
    </location>
</feature>
<dbReference type="FunFam" id="1.10.10.10:FF:000001">
    <property type="entry name" value="LysR family transcriptional regulator"/>
    <property type="match status" value="1"/>
</dbReference>
<dbReference type="PROSITE" id="PS50931">
    <property type="entry name" value="HTH_LYSR"/>
    <property type="match status" value="1"/>
</dbReference>
<dbReference type="InterPro" id="IPR000847">
    <property type="entry name" value="LysR_HTH_N"/>
</dbReference>
<evidence type="ECO:0000256" key="3">
    <source>
        <dbReference type="ARBA" id="ARBA00023125"/>
    </source>
</evidence>
<organism evidence="6 7">
    <name type="scientific">Legionella waltersii</name>
    <dbReference type="NCBI Taxonomy" id="66969"/>
    <lineage>
        <taxon>Bacteria</taxon>
        <taxon>Pseudomonadati</taxon>
        <taxon>Pseudomonadota</taxon>
        <taxon>Gammaproteobacteria</taxon>
        <taxon>Legionellales</taxon>
        <taxon>Legionellaceae</taxon>
        <taxon>Legionella</taxon>
    </lineage>
</organism>
<keyword evidence="2" id="KW-0805">Transcription regulation</keyword>
<dbReference type="GO" id="GO:0003700">
    <property type="term" value="F:DNA-binding transcription factor activity"/>
    <property type="evidence" value="ECO:0007669"/>
    <property type="project" value="InterPro"/>
</dbReference>
<dbReference type="InterPro" id="IPR058163">
    <property type="entry name" value="LysR-type_TF_proteobact-type"/>
</dbReference>
<dbReference type="InterPro" id="IPR036390">
    <property type="entry name" value="WH_DNA-bd_sf"/>
</dbReference>
<dbReference type="AlphaFoldDB" id="A0A0W1A5W6"/>
<keyword evidence="7" id="KW-1185">Reference proteome</keyword>
<dbReference type="CDD" id="cd08422">
    <property type="entry name" value="PBP2_CrgA_like"/>
    <property type="match status" value="1"/>
</dbReference>
<accession>A0A0W1A5W6</accession>
<evidence type="ECO:0000256" key="2">
    <source>
        <dbReference type="ARBA" id="ARBA00023015"/>
    </source>
</evidence>
<comment type="caution">
    <text evidence="6">The sequence shown here is derived from an EMBL/GenBank/DDBJ whole genome shotgun (WGS) entry which is preliminary data.</text>
</comment>
<proteinExistence type="inferred from homology"/>
<dbReference type="InterPro" id="IPR036388">
    <property type="entry name" value="WH-like_DNA-bd_sf"/>
</dbReference>
<dbReference type="PATRIC" id="fig|66969.6.peg.2517"/>